<reference evidence="1" key="2">
    <citation type="journal article" date="2015" name="Data Brief">
        <title>Shoot transcriptome of the giant reed, Arundo donax.</title>
        <authorList>
            <person name="Barrero R.A."/>
            <person name="Guerrero F.D."/>
            <person name="Moolhuijzen P."/>
            <person name="Goolsby J.A."/>
            <person name="Tidwell J."/>
            <person name="Bellgard S.E."/>
            <person name="Bellgard M.I."/>
        </authorList>
    </citation>
    <scope>NUCLEOTIDE SEQUENCE</scope>
    <source>
        <tissue evidence="1">Shoot tissue taken approximately 20 cm above the soil surface</tissue>
    </source>
</reference>
<proteinExistence type="predicted"/>
<protein>
    <submittedName>
        <fullName evidence="1">Uncharacterized protein</fullName>
    </submittedName>
</protein>
<accession>A0A0A9AQD9</accession>
<dbReference type="AlphaFoldDB" id="A0A0A9AQD9"/>
<organism evidence="1">
    <name type="scientific">Arundo donax</name>
    <name type="common">Giant reed</name>
    <name type="synonym">Donax arundinaceus</name>
    <dbReference type="NCBI Taxonomy" id="35708"/>
    <lineage>
        <taxon>Eukaryota</taxon>
        <taxon>Viridiplantae</taxon>
        <taxon>Streptophyta</taxon>
        <taxon>Embryophyta</taxon>
        <taxon>Tracheophyta</taxon>
        <taxon>Spermatophyta</taxon>
        <taxon>Magnoliopsida</taxon>
        <taxon>Liliopsida</taxon>
        <taxon>Poales</taxon>
        <taxon>Poaceae</taxon>
        <taxon>PACMAD clade</taxon>
        <taxon>Arundinoideae</taxon>
        <taxon>Arundineae</taxon>
        <taxon>Arundo</taxon>
    </lineage>
</organism>
<sequence>MGCVCVCGFLSLSCILQYFFHCALFWVHKPEV</sequence>
<name>A0A0A9AQD9_ARUDO</name>
<reference evidence="1" key="1">
    <citation type="submission" date="2014-09" db="EMBL/GenBank/DDBJ databases">
        <authorList>
            <person name="Magalhaes I.L.F."/>
            <person name="Oliveira U."/>
            <person name="Santos F.R."/>
            <person name="Vidigal T.H.D.A."/>
            <person name="Brescovit A.D."/>
            <person name="Santos A.J."/>
        </authorList>
    </citation>
    <scope>NUCLEOTIDE SEQUENCE</scope>
    <source>
        <tissue evidence="1">Shoot tissue taken approximately 20 cm above the soil surface</tissue>
    </source>
</reference>
<evidence type="ECO:0000313" key="1">
    <source>
        <dbReference type="EMBL" id="JAD49307.1"/>
    </source>
</evidence>
<dbReference type="EMBL" id="GBRH01248588">
    <property type="protein sequence ID" value="JAD49307.1"/>
    <property type="molecule type" value="Transcribed_RNA"/>
</dbReference>